<proteinExistence type="predicted"/>
<evidence type="ECO:0000313" key="3">
    <source>
        <dbReference type="Proteomes" id="UP000218231"/>
    </source>
</evidence>
<feature type="compositionally biased region" description="Basic and acidic residues" evidence="1">
    <location>
        <begin position="71"/>
        <end position="85"/>
    </location>
</feature>
<feature type="compositionally biased region" description="Polar residues" evidence="1">
    <location>
        <begin position="30"/>
        <end position="45"/>
    </location>
</feature>
<accession>A0A2A2KLJ7</accession>
<feature type="region of interest" description="Disordered" evidence="1">
    <location>
        <begin position="29"/>
        <end position="109"/>
    </location>
</feature>
<evidence type="ECO:0000256" key="1">
    <source>
        <dbReference type="SAM" id="MobiDB-lite"/>
    </source>
</evidence>
<comment type="caution">
    <text evidence="2">The sequence shown here is derived from an EMBL/GenBank/DDBJ whole genome shotgun (WGS) entry which is preliminary data.</text>
</comment>
<gene>
    <name evidence="2" type="ORF">WR25_11830</name>
</gene>
<sequence>MPLCCPFSQLTTKIREESQETVVSMIKPGTSLTEPSIAPTSSNAVLPSPITERSNRLAPLPPINRPPPIASKEKEDKEKKSDDNGIKTNSETANHLVVPTNDVALPMAM</sequence>
<name>A0A2A2KLJ7_9BILA</name>
<protein>
    <submittedName>
        <fullName evidence="2">Uncharacterized protein</fullName>
    </submittedName>
</protein>
<feature type="compositionally biased region" description="Pro residues" evidence="1">
    <location>
        <begin position="59"/>
        <end position="69"/>
    </location>
</feature>
<dbReference type="Proteomes" id="UP000218231">
    <property type="component" value="Unassembled WGS sequence"/>
</dbReference>
<dbReference type="EMBL" id="LIAE01008278">
    <property type="protein sequence ID" value="PAV74815.1"/>
    <property type="molecule type" value="Genomic_DNA"/>
</dbReference>
<reference evidence="2 3" key="1">
    <citation type="journal article" date="2017" name="Curr. Biol.">
        <title>Genome architecture and evolution of a unichromosomal asexual nematode.</title>
        <authorList>
            <person name="Fradin H."/>
            <person name="Zegar C."/>
            <person name="Gutwein M."/>
            <person name="Lucas J."/>
            <person name="Kovtun M."/>
            <person name="Corcoran D."/>
            <person name="Baugh L.R."/>
            <person name="Kiontke K."/>
            <person name="Gunsalus K."/>
            <person name="Fitch D.H."/>
            <person name="Piano F."/>
        </authorList>
    </citation>
    <scope>NUCLEOTIDE SEQUENCE [LARGE SCALE GENOMIC DNA]</scope>
    <source>
        <strain evidence="2">PF1309</strain>
    </source>
</reference>
<evidence type="ECO:0000313" key="2">
    <source>
        <dbReference type="EMBL" id="PAV74815.1"/>
    </source>
</evidence>
<organism evidence="2 3">
    <name type="scientific">Diploscapter pachys</name>
    <dbReference type="NCBI Taxonomy" id="2018661"/>
    <lineage>
        <taxon>Eukaryota</taxon>
        <taxon>Metazoa</taxon>
        <taxon>Ecdysozoa</taxon>
        <taxon>Nematoda</taxon>
        <taxon>Chromadorea</taxon>
        <taxon>Rhabditida</taxon>
        <taxon>Rhabditina</taxon>
        <taxon>Rhabditomorpha</taxon>
        <taxon>Rhabditoidea</taxon>
        <taxon>Rhabditidae</taxon>
        <taxon>Diploscapter</taxon>
    </lineage>
</organism>
<dbReference type="AlphaFoldDB" id="A0A2A2KLJ7"/>
<keyword evidence="3" id="KW-1185">Reference proteome</keyword>